<protein>
    <submittedName>
        <fullName evidence="2">Uncharacterized protein</fullName>
    </submittedName>
</protein>
<gene>
    <name evidence="2" type="primary">g3299</name>
    <name evidence="2" type="ORF">EsDP_00003299</name>
</gene>
<name>A0ABQ0CNT4_9HYPO</name>
<dbReference type="Proteomes" id="UP001562357">
    <property type="component" value="Unassembled WGS sequence"/>
</dbReference>
<dbReference type="SUPFAM" id="SSF56112">
    <property type="entry name" value="Protein kinase-like (PK-like)"/>
    <property type="match status" value="1"/>
</dbReference>
<keyword evidence="1" id="KW-0175">Coiled coil</keyword>
<dbReference type="InterPro" id="IPR011009">
    <property type="entry name" value="Kinase-like_dom_sf"/>
</dbReference>
<organism evidence="2 3">
    <name type="scientific">Epichloe bromicola</name>
    <dbReference type="NCBI Taxonomy" id="79588"/>
    <lineage>
        <taxon>Eukaryota</taxon>
        <taxon>Fungi</taxon>
        <taxon>Dikarya</taxon>
        <taxon>Ascomycota</taxon>
        <taxon>Pezizomycotina</taxon>
        <taxon>Sordariomycetes</taxon>
        <taxon>Hypocreomycetidae</taxon>
        <taxon>Hypocreales</taxon>
        <taxon>Clavicipitaceae</taxon>
        <taxon>Epichloe</taxon>
    </lineage>
</organism>
<reference evidence="3" key="1">
    <citation type="submission" date="2024-06" db="EMBL/GenBank/DDBJ databases">
        <title>Draft Genome Sequences of Epichloe bromicola Strains Isolated from Elymus ciliaris.</title>
        <authorList>
            <consortium name="Epichloe bromicola genome sequencing consortium"/>
            <person name="Miura A."/>
            <person name="Imano S."/>
            <person name="Ashida A."/>
            <person name="Sato I."/>
            <person name="Chiba S."/>
            <person name="Tanaka A."/>
            <person name="Camagna M."/>
            <person name="Takemoto D."/>
        </authorList>
    </citation>
    <scope>NUCLEOTIDE SEQUENCE [LARGE SCALE GENOMIC DNA]</scope>
    <source>
        <strain evidence="3">DP</strain>
    </source>
</reference>
<accession>A0ABQ0CNT4</accession>
<dbReference type="PANTHER" id="PTHR21310:SF37">
    <property type="entry name" value="AMINOGLYCOSIDE PHOSPHOTRANSFERASE DOMAIN-CONTAINING PROTEIN"/>
    <property type="match status" value="1"/>
</dbReference>
<comment type="caution">
    <text evidence="2">The sequence shown here is derived from an EMBL/GenBank/DDBJ whole genome shotgun (WGS) entry which is preliminary data.</text>
</comment>
<evidence type="ECO:0000313" key="2">
    <source>
        <dbReference type="EMBL" id="GAB0134947.1"/>
    </source>
</evidence>
<proteinExistence type="predicted"/>
<evidence type="ECO:0000313" key="3">
    <source>
        <dbReference type="Proteomes" id="UP001562357"/>
    </source>
</evidence>
<sequence length="317" mass="35683">MPNPRNIDKLAAGQQLAMSHDQSAEAPLPPRSSIIHNMALAGAIVTPLAMLLPPRKLDIRFFVLAGTFSIATNHLAYEYTGQLIYSRCGNRLGSMFDSSLPEGARRTQQLLKEQKERHAAEKQRQLAGDKNKTAGLVKDIWMGGETADWQEKRAEEHRKSIQEGKGLSGIIFEQIADVWNGNYGKKDPDAKHYDRPSEKKDRGAYNLSCKVEFKNGEKWIVRFPMVGKVVNADEKIDIDVATMNLLRQRTTIPIPEVKSWGLAADDAFRIGPFIMMDFVEGISVEDILQNSDARNMRQDIIERAIEVVRISKRLGLR</sequence>
<dbReference type="EMBL" id="BAAFGZ010000103">
    <property type="protein sequence ID" value="GAB0134947.1"/>
    <property type="molecule type" value="Genomic_DNA"/>
</dbReference>
<feature type="coiled-coil region" evidence="1">
    <location>
        <begin position="104"/>
        <end position="132"/>
    </location>
</feature>
<keyword evidence="3" id="KW-1185">Reference proteome</keyword>
<dbReference type="PANTHER" id="PTHR21310">
    <property type="entry name" value="AMINOGLYCOSIDE PHOSPHOTRANSFERASE-RELATED-RELATED"/>
    <property type="match status" value="1"/>
</dbReference>
<dbReference type="Gene3D" id="3.30.200.20">
    <property type="entry name" value="Phosphorylase Kinase, domain 1"/>
    <property type="match status" value="1"/>
</dbReference>
<dbReference type="InterPro" id="IPR051678">
    <property type="entry name" value="AGP_Transferase"/>
</dbReference>
<evidence type="ECO:0000256" key="1">
    <source>
        <dbReference type="SAM" id="Coils"/>
    </source>
</evidence>